<organism evidence="2 3">
    <name type="scientific">Janibacter terrae</name>
    <dbReference type="NCBI Taxonomy" id="103817"/>
    <lineage>
        <taxon>Bacteria</taxon>
        <taxon>Bacillati</taxon>
        <taxon>Actinomycetota</taxon>
        <taxon>Actinomycetes</taxon>
        <taxon>Micrococcales</taxon>
        <taxon>Intrasporangiaceae</taxon>
        <taxon>Janibacter</taxon>
    </lineage>
</organism>
<feature type="domain" description="Phosphoribulokinase/uridine kinase" evidence="1">
    <location>
        <begin position="13"/>
        <end position="123"/>
    </location>
</feature>
<protein>
    <submittedName>
        <fullName evidence="2">ATP-binding protein</fullName>
    </submittedName>
</protein>
<keyword evidence="2" id="KW-0547">Nucleotide-binding</keyword>
<name>A0ABZ2FCR6_9MICO</name>
<sequence length="210" mass="22983">MPTPTPAPETGRIVVLAGPSGSGKSRLAGRLRRRHGWPVVRLDDFYKDADAPDLPLSEELGMVDWDHPASWDEDAAVASLRRLLTTGQASMPVYDISVSRATGTHTVTAHAHDLVVAEGIFAAEAIPALRAAGLLHSAWCIRHHRLKTFVLRLARDLRERRKPPLTLVHRGLVLMREEPRVVARHVELGARCATPSQAERLLAGHRPSGA</sequence>
<evidence type="ECO:0000259" key="1">
    <source>
        <dbReference type="Pfam" id="PF00485"/>
    </source>
</evidence>
<evidence type="ECO:0000313" key="3">
    <source>
        <dbReference type="Proteomes" id="UP001381003"/>
    </source>
</evidence>
<dbReference type="Proteomes" id="UP001381003">
    <property type="component" value="Chromosome"/>
</dbReference>
<dbReference type="PANTHER" id="PTHR10285">
    <property type="entry name" value="URIDINE KINASE"/>
    <property type="match status" value="1"/>
</dbReference>
<evidence type="ECO:0000313" key="2">
    <source>
        <dbReference type="EMBL" id="WWF04313.1"/>
    </source>
</evidence>
<dbReference type="GO" id="GO:0005524">
    <property type="term" value="F:ATP binding"/>
    <property type="evidence" value="ECO:0007669"/>
    <property type="project" value="UniProtKB-KW"/>
</dbReference>
<dbReference type="Pfam" id="PF00485">
    <property type="entry name" value="PRK"/>
    <property type="match status" value="1"/>
</dbReference>
<keyword evidence="2" id="KW-0067">ATP-binding</keyword>
<reference evidence="2 3" key="1">
    <citation type="submission" date="2022-09" db="EMBL/GenBank/DDBJ databases">
        <title>Complete genome sequence of Janibacter terrae strain COS04-44, PCL-degrading bacteria isolated from oil spilled coast.</title>
        <authorList>
            <person name="Park H."/>
            <person name="Kim J.Y."/>
            <person name="An S.H."/>
            <person name="Lee C.M."/>
            <person name="Weon H.-Y."/>
        </authorList>
    </citation>
    <scope>NUCLEOTIDE SEQUENCE [LARGE SCALE GENOMIC DNA]</scope>
    <source>
        <strain evidence="2 3">COS04-44</strain>
    </source>
</reference>
<gene>
    <name evidence="2" type="ORF">N5P18_11490</name>
</gene>
<proteinExistence type="predicted"/>
<dbReference type="InterPro" id="IPR006083">
    <property type="entry name" value="PRK/URK"/>
</dbReference>
<dbReference type="InterPro" id="IPR027417">
    <property type="entry name" value="P-loop_NTPase"/>
</dbReference>
<accession>A0ABZ2FCR6</accession>
<dbReference type="Gene3D" id="3.40.50.300">
    <property type="entry name" value="P-loop containing nucleotide triphosphate hydrolases"/>
    <property type="match status" value="1"/>
</dbReference>
<keyword evidence="3" id="KW-1185">Reference proteome</keyword>
<dbReference type="RefSeq" id="WP_338537743.1">
    <property type="nucleotide sequence ID" value="NZ_CP104874.1"/>
</dbReference>
<dbReference type="SUPFAM" id="SSF52540">
    <property type="entry name" value="P-loop containing nucleoside triphosphate hydrolases"/>
    <property type="match status" value="1"/>
</dbReference>
<dbReference type="EMBL" id="CP104874">
    <property type="protein sequence ID" value="WWF04313.1"/>
    <property type="molecule type" value="Genomic_DNA"/>
</dbReference>